<dbReference type="EMBL" id="LFYR01000861">
    <property type="protein sequence ID" value="KMZ68208.1"/>
    <property type="molecule type" value="Genomic_DNA"/>
</dbReference>
<evidence type="ECO:0000256" key="3">
    <source>
        <dbReference type="SAM" id="MobiDB-lite"/>
    </source>
</evidence>
<dbReference type="PANTHER" id="PTHR31342">
    <property type="entry name" value="PROTEIN CHUP1, CHLOROPLASTIC"/>
    <property type="match status" value="1"/>
</dbReference>
<accession>A0A0K9PGM3</accession>
<dbReference type="InterPro" id="IPR040265">
    <property type="entry name" value="CHUP1/IPGA1-like"/>
</dbReference>
<sequence>MVLTKNAIAIAASLGAGYFLSRLKSTTPLQIDASSGDPYRRPKLPSVDSAPTADDGEWKKRGDGGRVVLDSSVRSAIMEHAHREDCCSGGVEIDEMKNEINDLKKCIMSLQVDVTELNLEVQFQEFSRLVEHEARARDAVEKSVRVAVDTEARLEISKLKEKEMEVEKKLMEYNKNKEREIAELRTTVKTLIESTELKEKKPTSITVSSAVTDDDDDVTSELREAKKKIDVLRRKLKHKTRKASEKITAFQFKIAELQHMLETNNNKSSTVAADNHPPMLKDEIEQLRKVNSTLEDDKTDLTQKMDSILRSNSISRNELKRQIDELEIDKRSEIEKAVYLKYVNACLRYELRHYQPSPGRAKARDLNKSLSPNSAAKAKELIHMYASDDNNNDEEATTFENIEIETTTTTADNNDDVNEEHRSINKKQKSQSLGSKLKKLVTRRDSSIRSKGCFSDLSLSSGCKQSVDVLSENPRARRKKKWPSNTSESDEIKHLSHVLKNNN</sequence>
<comment type="caution">
    <text evidence="4">The sequence shown here is derived from an EMBL/GenBank/DDBJ whole genome shotgun (WGS) entry which is preliminary data.</text>
</comment>
<evidence type="ECO:0000313" key="5">
    <source>
        <dbReference type="Proteomes" id="UP000036987"/>
    </source>
</evidence>
<feature type="region of interest" description="Disordered" evidence="3">
    <location>
        <begin position="405"/>
        <end position="439"/>
    </location>
</feature>
<feature type="region of interest" description="Disordered" evidence="3">
    <location>
        <begin position="31"/>
        <end position="64"/>
    </location>
</feature>
<keyword evidence="5" id="KW-1185">Reference proteome</keyword>
<evidence type="ECO:0000313" key="4">
    <source>
        <dbReference type="EMBL" id="KMZ68208.1"/>
    </source>
</evidence>
<dbReference type="PANTHER" id="PTHR31342:SF4">
    <property type="entry name" value="ACTIN BINDING PROTEIN FAMILY"/>
    <property type="match status" value="1"/>
</dbReference>
<evidence type="ECO:0000256" key="1">
    <source>
        <dbReference type="ARBA" id="ARBA00023054"/>
    </source>
</evidence>
<evidence type="ECO:0000256" key="2">
    <source>
        <dbReference type="SAM" id="Coils"/>
    </source>
</evidence>
<organism evidence="4 5">
    <name type="scientific">Zostera marina</name>
    <name type="common">Eelgrass</name>
    <dbReference type="NCBI Taxonomy" id="29655"/>
    <lineage>
        <taxon>Eukaryota</taxon>
        <taxon>Viridiplantae</taxon>
        <taxon>Streptophyta</taxon>
        <taxon>Embryophyta</taxon>
        <taxon>Tracheophyta</taxon>
        <taxon>Spermatophyta</taxon>
        <taxon>Magnoliopsida</taxon>
        <taxon>Liliopsida</taxon>
        <taxon>Zosteraceae</taxon>
        <taxon>Zostera</taxon>
    </lineage>
</organism>
<feature type="region of interest" description="Disordered" evidence="3">
    <location>
        <begin position="468"/>
        <end position="503"/>
    </location>
</feature>
<reference evidence="5" key="1">
    <citation type="journal article" date="2016" name="Nature">
        <title>The genome of the seagrass Zostera marina reveals angiosperm adaptation to the sea.</title>
        <authorList>
            <person name="Olsen J.L."/>
            <person name="Rouze P."/>
            <person name="Verhelst B."/>
            <person name="Lin Y.-C."/>
            <person name="Bayer T."/>
            <person name="Collen J."/>
            <person name="Dattolo E."/>
            <person name="De Paoli E."/>
            <person name="Dittami S."/>
            <person name="Maumus F."/>
            <person name="Michel G."/>
            <person name="Kersting A."/>
            <person name="Lauritano C."/>
            <person name="Lohaus R."/>
            <person name="Toepel M."/>
            <person name="Tonon T."/>
            <person name="Vanneste K."/>
            <person name="Amirebrahimi M."/>
            <person name="Brakel J."/>
            <person name="Bostroem C."/>
            <person name="Chovatia M."/>
            <person name="Grimwood J."/>
            <person name="Jenkins J.W."/>
            <person name="Jueterbock A."/>
            <person name="Mraz A."/>
            <person name="Stam W.T."/>
            <person name="Tice H."/>
            <person name="Bornberg-Bauer E."/>
            <person name="Green P.J."/>
            <person name="Pearson G.A."/>
            <person name="Procaccini G."/>
            <person name="Duarte C.M."/>
            <person name="Schmutz J."/>
            <person name="Reusch T.B.H."/>
            <person name="Van de Peer Y."/>
        </authorList>
    </citation>
    <scope>NUCLEOTIDE SEQUENCE [LARGE SCALE GENOMIC DNA]</scope>
    <source>
        <strain evidence="5">cv. Finnish</strain>
    </source>
</reference>
<dbReference type="GO" id="GO:0072699">
    <property type="term" value="P:protein localization to cortical microtubule cytoskeleton"/>
    <property type="evidence" value="ECO:0000318"/>
    <property type="project" value="GO_Central"/>
</dbReference>
<dbReference type="GO" id="GO:0055028">
    <property type="term" value="C:cortical microtubule"/>
    <property type="evidence" value="ECO:0000318"/>
    <property type="project" value="GO_Central"/>
</dbReference>
<dbReference type="AlphaFoldDB" id="A0A0K9PGM3"/>
<gene>
    <name evidence="4" type="ORF">ZOSMA_248G00490</name>
</gene>
<dbReference type="Proteomes" id="UP000036987">
    <property type="component" value="Unassembled WGS sequence"/>
</dbReference>
<keyword evidence="1 2" id="KW-0175">Coiled coil</keyword>
<feature type="coiled-coil region" evidence="2">
    <location>
        <begin position="156"/>
        <end position="242"/>
    </location>
</feature>
<protein>
    <submittedName>
        <fullName evidence="4">Uncharacterized protein</fullName>
    </submittedName>
</protein>
<proteinExistence type="predicted"/>
<dbReference type="OrthoDB" id="1870283at2759"/>
<feature type="coiled-coil region" evidence="2">
    <location>
        <begin position="284"/>
        <end position="336"/>
    </location>
</feature>
<name>A0A0K9PGM3_ZOSMR</name>
<dbReference type="STRING" id="29655.A0A0K9PGM3"/>